<dbReference type="Proteomes" id="UP000008068">
    <property type="component" value="Unassembled WGS sequence"/>
</dbReference>
<protein>
    <recommendedName>
        <fullName evidence="3">F-box associated domain-containing protein</fullName>
    </recommendedName>
</protein>
<dbReference type="HOGENOM" id="CLU_061036_0_0_1"/>
<sequence length="383" mass="45031">MTIGFLHFPYLVQENVIENMNLCAAIALTTVATKPKEIVRTCFRNKKFFLHYDVNDSFTIRRNYPFIEAYPDQFVIELAAKVYPEQSWKFFDETPISVLTRDEGSLAFASCYQQSKEEISANIMRYYIHLFPKLSLSVEFKILPTIELFRRTMRMVEAVEDLDYFGVFDEIEERYPRTHDLLQEIIFNECRRARTARFNIRTSPRFRYGYQTHDSFNFDHFSLTHAAWVTKDHFIKFFMGCKRVDLAVNYSDRNIVAILKSWTKKSSLSYIVIEGHPGFYRHSTLTNVVAHLPRAVRVEKASIIVSCFSSEYQNVSFTAGRCYEIKQDSGREALVLYIHDFLYLITDYKILKTDEQFVNAEKWRPPAVPNEVISDEDSSYNED</sequence>
<proteinExistence type="predicted"/>
<dbReference type="EMBL" id="GL379916">
    <property type="protein sequence ID" value="EGT34923.1"/>
    <property type="molecule type" value="Genomic_DNA"/>
</dbReference>
<evidence type="ECO:0008006" key="3">
    <source>
        <dbReference type="Google" id="ProtNLM"/>
    </source>
</evidence>
<evidence type="ECO:0000313" key="1">
    <source>
        <dbReference type="EMBL" id="EGT34923.1"/>
    </source>
</evidence>
<organism evidence="2">
    <name type="scientific">Caenorhabditis brenneri</name>
    <name type="common">Nematode worm</name>
    <dbReference type="NCBI Taxonomy" id="135651"/>
    <lineage>
        <taxon>Eukaryota</taxon>
        <taxon>Metazoa</taxon>
        <taxon>Ecdysozoa</taxon>
        <taxon>Nematoda</taxon>
        <taxon>Chromadorea</taxon>
        <taxon>Rhabditida</taxon>
        <taxon>Rhabditina</taxon>
        <taxon>Rhabditomorpha</taxon>
        <taxon>Rhabditoidea</taxon>
        <taxon>Rhabditidae</taxon>
        <taxon>Peloderinae</taxon>
        <taxon>Caenorhabditis</taxon>
    </lineage>
</organism>
<accession>G0NNV3</accession>
<keyword evidence="2" id="KW-1185">Reference proteome</keyword>
<evidence type="ECO:0000313" key="2">
    <source>
        <dbReference type="Proteomes" id="UP000008068"/>
    </source>
</evidence>
<gene>
    <name evidence="1" type="ORF">CAEBREN_16593</name>
</gene>
<dbReference type="InParanoid" id="G0NNV3"/>
<dbReference type="AlphaFoldDB" id="G0NNV3"/>
<dbReference type="PANTHER" id="PTHR21503:SF8">
    <property type="entry name" value="F-BOX ASSOCIATED DOMAIN-CONTAINING PROTEIN-RELATED"/>
    <property type="match status" value="1"/>
</dbReference>
<reference evidence="2" key="1">
    <citation type="submission" date="2011-07" db="EMBL/GenBank/DDBJ databases">
        <authorList>
            <consortium name="Caenorhabditis brenneri Sequencing and Analysis Consortium"/>
            <person name="Wilson R.K."/>
        </authorList>
    </citation>
    <scope>NUCLEOTIDE SEQUENCE [LARGE SCALE GENOMIC DNA]</scope>
    <source>
        <strain evidence="2">PB2801</strain>
    </source>
</reference>
<dbReference type="PANTHER" id="PTHR21503">
    <property type="entry name" value="F-BOX-CONTAINING HYPOTHETICAL PROTEIN C.ELEGANS"/>
    <property type="match status" value="1"/>
</dbReference>
<name>G0NNV3_CAEBE</name>